<dbReference type="AlphaFoldDB" id="A0A7T0FZB3"/>
<evidence type="ECO:0000259" key="2">
    <source>
        <dbReference type="Pfam" id="PF09374"/>
    </source>
</evidence>
<proteinExistence type="predicted"/>
<dbReference type="InterPro" id="IPR018537">
    <property type="entry name" value="Peptidoglycan-bd_3"/>
</dbReference>
<dbReference type="Gene3D" id="1.20.141.10">
    <property type="entry name" value="Chitosanase, subunit A, domain 1"/>
    <property type="match status" value="1"/>
</dbReference>
<dbReference type="KEGG" id="nli:G3M70_01910"/>
<organism evidence="3 4">
    <name type="scientific">Candidatus Nitronauta litoralis</name>
    <dbReference type="NCBI Taxonomy" id="2705533"/>
    <lineage>
        <taxon>Bacteria</taxon>
        <taxon>Pseudomonadati</taxon>
        <taxon>Nitrospinota/Tectimicrobiota group</taxon>
        <taxon>Nitrospinota</taxon>
        <taxon>Nitrospinia</taxon>
        <taxon>Nitrospinales</taxon>
        <taxon>Nitrospinaceae</taxon>
        <taxon>Candidatus Nitronauta</taxon>
    </lineage>
</organism>
<protein>
    <recommendedName>
        <fullName evidence="5">Peptidoglycan domain protein</fullName>
    </recommendedName>
</protein>
<dbReference type="EMBL" id="CP048685">
    <property type="protein sequence ID" value="QPJ60708.1"/>
    <property type="molecule type" value="Genomic_DNA"/>
</dbReference>
<feature type="domain" description="Peptidoglycan binding" evidence="2">
    <location>
        <begin position="108"/>
        <end position="189"/>
    </location>
</feature>
<dbReference type="SUPFAM" id="SSF53955">
    <property type="entry name" value="Lysozyme-like"/>
    <property type="match status" value="1"/>
</dbReference>
<evidence type="ECO:0000313" key="4">
    <source>
        <dbReference type="Proteomes" id="UP000594688"/>
    </source>
</evidence>
<evidence type="ECO:0000259" key="1">
    <source>
        <dbReference type="Pfam" id="PF05838"/>
    </source>
</evidence>
<dbReference type="Proteomes" id="UP000594688">
    <property type="component" value="Chromosome"/>
</dbReference>
<feature type="domain" description="TtsA-like Glycoside hydrolase family 108" evidence="1">
    <location>
        <begin position="9"/>
        <end position="105"/>
    </location>
</feature>
<dbReference type="Pfam" id="PF05838">
    <property type="entry name" value="Glyco_hydro_108"/>
    <property type="match status" value="1"/>
</dbReference>
<dbReference type="InterPro" id="IPR008565">
    <property type="entry name" value="TtsA-like_GH18_dom"/>
</dbReference>
<evidence type="ECO:0000313" key="3">
    <source>
        <dbReference type="EMBL" id="QPJ60708.1"/>
    </source>
</evidence>
<name>A0A7T0FZB3_9BACT</name>
<reference evidence="3 4" key="1">
    <citation type="submission" date="2020-02" db="EMBL/GenBank/DDBJ databases">
        <title>Genomic and physiological characterization of two novel Nitrospinaceae genera.</title>
        <authorList>
            <person name="Mueller A.J."/>
            <person name="Jung M.-Y."/>
            <person name="Strachan C.R."/>
            <person name="Herbold C.W."/>
            <person name="Kirkegaard R.H."/>
            <person name="Daims H."/>
        </authorList>
    </citation>
    <scope>NUCLEOTIDE SEQUENCE [LARGE SCALE GENOMIC DNA]</scope>
    <source>
        <strain evidence="3">EB</strain>
    </source>
</reference>
<gene>
    <name evidence="3" type="ORF">G3M70_01910</name>
</gene>
<dbReference type="InterPro" id="IPR023346">
    <property type="entry name" value="Lysozyme-like_dom_sf"/>
</dbReference>
<dbReference type="Pfam" id="PF09374">
    <property type="entry name" value="PG_binding_3"/>
    <property type="match status" value="1"/>
</dbReference>
<evidence type="ECO:0008006" key="5">
    <source>
        <dbReference type="Google" id="ProtNLM"/>
    </source>
</evidence>
<sequence length="197" mass="22885">MANFEQAYEITMGHEGGYVNDRDDAGGETYKGVARKMNKGWEGWKRLDELKQEGAAFPKNLDDDEIFQEDIRRFYKQRYWDPFWGDDIPNQSIASEMFDTGVNMGVGRAVKFLQKSLNLLNRNGALYRELVVDGAFGGNTLEALETYLERDHPKYLFKLMNILQGQHYINYMTKSPKQEKYARGWLNRVEFIKSPAS</sequence>
<accession>A0A7T0FZB3</accession>